<dbReference type="Proteomes" id="UP000268229">
    <property type="component" value="Chromosome"/>
</dbReference>
<keyword evidence="2" id="KW-1185">Reference proteome</keyword>
<evidence type="ECO:0008006" key="3">
    <source>
        <dbReference type="Google" id="ProtNLM"/>
    </source>
</evidence>
<protein>
    <recommendedName>
        <fullName evidence="3">DUF4238 domain-containing protein</fullName>
    </recommendedName>
</protein>
<organism evidence="1 2">
    <name type="scientific">Neisseria animaloris</name>
    <dbReference type="NCBI Taxonomy" id="326522"/>
    <lineage>
        <taxon>Bacteria</taxon>
        <taxon>Pseudomonadati</taxon>
        <taxon>Pseudomonadota</taxon>
        <taxon>Betaproteobacteria</taxon>
        <taxon>Neisseriales</taxon>
        <taxon>Neisseriaceae</taxon>
        <taxon>Neisseria</taxon>
    </lineage>
</organism>
<accession>A0A3S5A2Q7</accession>
<name>A0A3S5A2Q7_9NEIS</name>
<gene>
    <name evidence="1" type="ORF">NCTC12227_00593</name>
</gene>
<proteinExistence type="predicted"/>
<dbReference type="AlphaFoldDB" id="A0A3S5A2Q7"/>
<evidence type="ECO:0000313" key="2">
    <source>
        <dbReference type="Proteomes" id="UP000268229"/>
    </source>
</evidence>
<evidence type="ECO:0000313" key="1">
    <source>
        <dbReference type="EMBL" id="VEJ20872.1"/>
    </source>
</evidence>
<dbReference type="OrthoDB" id="8600825at2"/>
<sequence>MMKHAFILSDCEPPESEEKPYALLTANPTKGHHFIAQTEQRQHAFNSHVNPQNQNVYRWPLSLFSERCRGRADSVNIENNLEVNNLYTLAFVEGSGGIQYNLEDWFSRHEGGYEEACCYLRHLEQGRQKAPKALWRVLQLKLLGILRNPYNHNNLFVHRLHQAILAQLPHISTEFVTLIAQRQQPRLRKILKKFAFTPDGYTRWLANLYGMLSEGVLQPSLFERLFAALFSQPEAVKIELYRYPDQSGYCFFADSSYCLQYSEKTLSVGVSVAADMFAIVHLQSLHWRNIEENFAEQLLPRADIPVTVVDNNHTQRIVYNRLCIRRAHEAVFGKSNRKDAYF</sequence>
<dbReference type="EMBL" id="LR134516">
    <property type="protein sequence ID" value="VEJ20872.1"/>
    <property type="molecule type" value="Genomic_DNA"/>
</dbReference>
<dbReference type="KEGG" id="nani:NCTC12227_00593"/>
<dbReference type="RefSeq" id="WP_126304166.1">
    <property type="nucleotide sequence ID" value="NZ_LR134516.1"/>
</dbReference>
<reference evidence="1 2" key="1">
    <citation type="submission" date="2018-12" db="EMBL/GenBank/DDBJ databases">
        <authorList>
            <consortium name="Pathogen Informatics"/>
        </authorList>
    </citation>
    <scope>NUCLEOTIDE SEQUENCE [LARGE SCALE GENOMIC DNA]</scope>
    <source>
        <strain evidence="1 2">NCTC12227</strain>
    </source>
</reference>